<organism evidence="2 3">
    <name type="scientific">Chryseotalea sanaruensis</name>
    <dbReference type="NCBI Taxonomy" id="2482724"/>
    <lineage>
        <taxon>Bacteria</taxon>
        <taxon>Pseudomonadati</taxon>
        <taxon>Bacteroidota</taxon>
        <taxon>Cytophagia</taxon>
        <taxon>Cytophagales</taxon>
        <taxon>Chryseotaleaceae</taxon>
        <taxon>Chryseotalea</taxon>
    </lineage>
</organism>
<dbReference type="RefSeq" id="WP_127123486.1">
    <property type="nucleotide sequence ID" value="NZ_BHXQ01000005.1"/>
</dbReference>
<name>A0A401UD90_9BACT</name>
<dbReference type="InterPro" id="IPR025250">
    <property type="entry name" value="DUF4199"/>
</dbReference>
<feature type="transmembrane region" description="Helical" evidence="1">
    <location>
        <begin position="146"/>
        <end position="168"/>
    </location>
</feature>
<feature type="transmembrane region" description="Helical" evidence="1">
    <location>
        <begin position="7"/>
        <end position="27"/>
    </location>
</feature>
<dbReference type="EMBL" id="BHXQ01000005">
    <property type="protein sequence ID" value="GCC52843.1"/>
    <property type="molecule type" value="Genomic_DNA"/>
</dbReference>
<keyword evidence="3" id="KW-1185">Reference proteome</keyword>
<dbReference type="AlphaFoldDB" id="A0A401UD90"/>
<protein>
    <submittedName>
        <fullName evidence="2">DUF4199 domain-containing protein</fullName>
    </submittedName>
</protein>
<gene>
    <name evidence="2" type="ORF">SanaruYs_30820</name>
</gene>
<evidence type="ECO:0000256" key="1">
    <source>
        <dbReference type="SAM" id="Phobius"/>
    </source>
</evidence>
<accession>A0A401UD90</accession>
<dbReference type="Proteomes" id="UP000288227">
    <property type="component" value="Unassembled WGS sequence"/>
</dbReference>
<sequence length="176" mass="19628">MKKIILINGLIAGALVSLMLLITQYIFRANDTTLDYGMLIGFSTMIISLSLIFVAVKTYRDRHQNGVITFGKAFQIGILLAVIASFMYATTWEIYFNTAGSDFVAWYTKAQMDKLVQEGASEAELTEMKTSLDSMATIYQNPLMRFSMTLMEIFPVGLIITLISAGLLRKKEVLPA</sequence>
<evidence type="ECO:0000313" key="2">
    <source>
        <dbReference type="EMBL" id="GCC52843.1"/>
    </source>
</evidence>
<feature type="transmembrane region" description="Helical" evidence="1">
    <location>
        <begin position="39"/>
        <end position="56"/>
    </location>
</feature>
<keyword evidence="1" id="KW-0812">Transmembrane</keyword>
<keyword evidence="1" id="KW-0472">Membrane</keyword>
<evidence type="ECO:0000313" key="3">
    <source>
        <dbReference type="Proteomes" id="UP000288227"/>
    </source>
</evidence>
<feature type="transmembrane region" description="Helical" evidence="1">
    <location>
        <begin position="68"/>
        <end position="89"/>
    </location>
</feature>
<reference evidence="2 3" key="1">
    <citation type="submission" date="2018-11" db="EMBL/GenBank/DDBJ databases">
        <title>Chryseotalea sanarue gen. nov., sp., nov., a member of the family Cytophagaceae, isolated from a brackish lake in Hamamatsu Japan.</title>
        <authorList>
            <person name="Maejima Y."/>
            <person name="Iino T."/>
            <person name="Muraguchi Y."/>
            <person name="Fukuda K."/>
            <person name="Ohkuma M."/>
            <person name="Moriuchi R."/>
            <person name="Dohra H."/>
            <person name="Kimbara K."/>
            <person name="Shintani M."/>
        </authorList>
    </citation>
    <scope>NUCLEOTIDE SEQUENCE [LARGE SCALE GENOMIC DNA]</scope>
    <source>
        <strain evidence="2 3">Ys</strain>
    </source>
</reference>
<dbReference type="Pfam" id="PF13858">
    <property type="entry name" value="DUF4199"/>
    <property type="match status" value="1"/>
</dbReference>
<comment type="caution">
    <text evidence="2">The sequence shown here is derived from an EMBL/GenBank/DDBJ whole genome shotgun (WGS) entry which is preliminary data.</text>
</comment>
<dbReference type="OrthoDB" id="6384283at2"/>
<proteinExistence type="predicted"/>
<keyword evidence="1" id="KW-1133">Transmembrane helix</keyword>